<evidence type="ECO:0000256" key="3">
    <source>
        <dbReference type="PIRSR" id="PIRSR613078-2"/>
    </source>
</evidence>
<feature type="active site" description="Proton donor/acceptor" evidence="2">
    <location>
        <position position="82"/>
    </location>
</feature>
<dbReference type="CDD" id="cd07067">
    <property type="entry name" value="HP_PGM_like"/>
    <property type="match status" value="1"/>
</dbReference>
<evidence type="ECO:0000313" key="5">
    <source>
        <dbReference type="Proteomes" id="UP000277811"/>
    </source>
</evidence>
<keyword evidence="1" id="KW-0378">Hydrolase</keyword>
<protein>
    <recommendedName>
        <fullName evidence="6">Phosphoglycerate/bisphosphoglycerate mutase active site</fullName>
    </recommendedName>
</protein>
<evidence type="ECO:0008006" key="6">
    <source>
        <dbReference type="Google" id="ProtNLM"/>
    </source>
</evidence>
<name>A0A498R4F7_9FIRM</name>
<evidence type="ECO:0000256" key="2">
    <source>
        <dbReference type="PIRSR" id="PIRSR613078-1"/>
    </source>
</evidence>
<dbReference type="OrthoDB" id="9781415at2"/>
<dbReference type="InterPro" id="IPR029033">
    <property type="entry name" value="His_PPase_superfam"/>
</dbReference>
<proteinExistence type="predicted"/>
<dbReference type="PIRSF" id="PIRSF000709">
    <property type="entry name" value="6PFK_2-Ptase"/>
    <property type="match status" value="1"/>
</dbReference>
<dbReference type="InterPro" id="IPR051695">
    <property type="entry name" value="Phosphoglycerate_Mutase"/>
</dbReference>
<dbReference type="AlphaFoldDB" id="A0A498R4F7"/>
<evidence type="ECO:0000313" key="4">
    <source>
        <dbReference type="EMBL" id="VBB05690.1"/>
    </source>
</evidence>
<keyword evidence="5" id="KW-1185">Reference proteome</keyword>
<accession>A0A498R4F7</accession>
<dbReference type="Gene3D" id="3.40.50.1240">
    <property type="entry name" value="Phosphoglycerate mutase-like"/>
    <property type="match status" value="1"/>
</dbReference>
<gene>
    <name evidence="4" type="ORF">LUCI_0901</name>
</gene>
<evidence type="ECO:0000256" key="1">
    <source>
        <dbReference type="ARBA" id="ARBA00022801"/>
    </source>
</evidence>
<dbReference type="EMBL" id="UPPP01000058">
    <property type="protein sequence ID" value="VBB05690.1"/>
    <property type="molecule type" value="Genomic_DNA"/>
</dbReference>
<organism evidence="4 5">
    <name type="scientific">Lucifera butyrica</name>
    <dbReference type="NCBI Taxonomy" id="1351585"/>
    <lineage>
        <taxon>Bacteria</taxon>
        <taxon>Bacillati</taxon>
        <taxon>Bacillota</taxon>
        <taxon>Negativicutes</taxon>
        <taxon>Veillonellales</taxon>
        <taxon>Veillonellaceae</taxon>
        <taxon>Lucifera</taxon>
    </lineage>
</organism>
<dbReference type="InterPro" id="IPR013078">
    <property type="entry name" value="His_Pase_superF_clade-1"/>
</dbReference>
<dbReference type="PANTHER" id="PTHR46517:SF1">
    <property type="entry name" value="FRUCTOSE-2,6-BISPHOSPHATASE TIGAR"/>
    <property type="match status" value="1"/>
</dbReference>
<dbReference type="GO" id="GO:0005829">
    <property type="term" value="C:cytosol"/>
    <property type="evidence" value="ECO:0007669"/>
    <property type="project" value="TreeGrafter"/>
</dbReference>
<dbReference type="SMART" id="SM00855">
    <property type="entry name" value="PGAM"/>
    <property type="match status" value="1"/>
</dbReference>
<sequence length="179" mass="20354">MIIYSARHAETDTNKTPVICGNNDSFSLNAKGINQSYRLAESMIGKGVDLIVCSSMKRAIQTAKYVADRLGVEIVIDERLRERNHGIFEGKSQKDTEFLIAKSQFAMRMEGGESIFDVVHRIYSAIDDIREKYAGKTVIIISHGGTIGRVIESYFHDLSNNEFHDIFIKNCELRRYEIK</sequence>
<reference evidence="4 5" key="1">
    <citation type="submission" date="2018-06" db="EMBL/GenBank/DDBJ databases">
        <authorList>
            <person name="Strepis N."/>
        </authorList>
    </citation>
    <scope>NUCLEOTIDE SEQUENCE [LARGE SCALE GENOMIC DNA]</scope>
    <source>
        <strain evidence="4">LUCI</strain>
    </source>
</reference>
<dbReference type="GO" id="GO:0043456">
    <property type="term" value="P:regulation of pentose-phosphate shunt"/>
    <property type="evidence" value="ECO:0007669"/>
    <property type="project" value="TreeGrafter"/>
</dbReference>
<dbReference type="Proteomes" id="UP000277811">
    <property type="component" value="Unassembled WGS sequence"/>
</dbReference>
<feature type="binding site" evidence="3">
    <location>
        <begin position="7"/>
        <end position="14"/>
    </location>
    <ligand>
        <name>substrate</name>
    </ligand>
</feature>
<dbReference type="RefSeq" id="WP_122626669.1">
    <property type="nucleotide sequence ID" value="NZ_UPPP01000058.1"/>
</dbReference>
<dbReference type="GO" id="GO:0004331">
    <property type="term" value="F:fructose-2,6-bisphosphate 2-phosphatase activity"/>
    <property type="evidence" value="ECO:0007669"/>
    <property type="project" value="TreeGrafter"/>
</dbReference>
<dbReference type="SUPFAM" id="SSF53254">
    <property type="entry name" value="Phosphoglycerate mutase-like"/>
    <property type="match status" value="1"/>
</dbReference>
<feature type="binding site" evidence="3">
    <location>
        <position position="58"/>
    </location>
    <ligand>
        <name>substrate</name>
    </ligand>
</feature>
<feature type="active site" description="Tele-phosphohistidine intermediate" evidence="2">
    <location>
        <position position="8"/>
    </location>
</feature>
<dbReference type="PANTHER" id="PTHR46517">
    <property type="entry name" value="FRUCTOSE-2,6-BISPHOSPHATASE TIGAR"/>
    <property type="match status" value="1"/>
</dbReference>
<dbReference type="GO" id="GO:0045820">
    <property type="term" value="P:negative regulation of glycolytic process"/>
    <property type="evidence" value="ECO:0007669"/>
    <property type="project" value="TreeGrafter"/>
</dbReference>
<dbReference type="Pfam" id="PF00300">
    <property type="entry name" value="His_Phos_1"/>
    <property type="match status" value="1"/>
</dbReference>